<sequence>MKVNQLSMQANEFIQQCDRRTTITDKEIVKEWLKQNGIPVFQALLDFQEKYGGTNYSFGGKLNHSCTLDVMRHSATGCGMPKVFKYKDQYMVECLHFIYEGVHKSGYMDRAGKLYYVNSGNPYPFVNNIQELLEKHAIYYRLLQKQKQWVVRELYESDVTAWLSNAEQKPIPLLEASQEDSTWWQSHDGKLFVSIHRVAGSRFAAKAYAADAAVLQQHGLSSNLSLQGFPFSCYYDPEKETVEMENTKEIYCFNQRLYRTCNYSRVTIQQVKEIKEVPLYLSGQKDIKVKNHVEEFLLKLPNLVLPTDDYDPSLIEFARQSGDEMILKLISYLADMKHPDDRNRRTPAEHNLDRLLYQEYLRRMSVVAEGQPVKVNPLFFYPYHIARAPEEFDIENDYFVIKRMRHSYVRSISKLAFFYMKCAQQGNEAASQAYRVYEPLLLLYCLGGYILKEHGFIEVGGGAFHQHSWQLLIGKEPIDIYRRATEAWEQRNWEHAIAQIQRIKWAEKNVAQSRVSDEMWNVAFARIERKIGIDPSEFAFRSVDEQQLVFKLFAAYPELRRVQGTLAHWICDSYLQWAVLLDRKHPVAMKYPCLYEPFIELLRDENQAEAWEEQTMLLIALLEQESILNYADALRGNDH</sequence>
<reference evidence="1 2" key="1">
    <citation type="submission" date="2021-11" db="EMBL/GenBank/DDBJ databases">
        <title>Draft genome sequence of Paenibacillus profundus YoMME, a new Gram-positive bacteria with exoelectrogenic properties.</title>
        <authorList>
            <person name="Hubenova Y."/>
            <person name="Hubenova E."/>
            <person name="Manasiev Y."/>
            <person name="Peykov S."/>
            <person name="Mitov M."/>
        </authorList>
    </citation>
    <scope>NUCLEOTIDE SEQUENCE [LARGE SCALE GENOMIC DNA]</scope>
    <source>
        <strain evidence="1 2">YoMME</strain>
    </source>
</reference>
<name>A0ABS8YMD6_9BACL</name>
<protein>
    <submittedName>
        <fullName evidence="1">Uncharacterized protein</fullName>
    </submittedName>
</protein>
<accession>A0ABS8YMD6</accession>
<evidence type="ECO:0000313" key="1">
    <source>
        <dbReference type="EMBL" id="MCE5172996.1"/>
    </source>
</evidence>
<keyword evidence="2" id="KW-1185">Reference proteome</keyword>
<gene>
    <name evidence="1" type="ORF">LQV63_27415</name>
</gene>
<dbReference type="EMBL" id="JAJNBZ010000038">
    <property type="protein sequence ID" value="MCE5172996.1"/>
    <property type="molecule type" value="Genomic_DNA"/>
</dbReference>
<dbReference type="RefSeq" id="WP_233699020.1">
    <property type="nucleotide sequence ID" value="NZ_JAJNBZ010000038.1"/>
</dbReference>
<comment type="caution">
    <text evidence="1">The sequence shown here is derived from an EMBL/GenBank/DDBJ whole genome shotgun (WGS) entry which is preliminary data.</text>
</comment>
<dbReference type="Proteomes" id="UP001199916">
    <property type="component" value="Unassembled WGS sequence"/>
</dbReference>
<evidence type="ECO:0000313" key="2">
    <source>
        <dbReference type="Proteomes" id="UP001199916"/>
    </source>
</evidence>
<organism evidence="1 2">
    <name type="scientific">Paenibacillus profundus</name>
    <dbReference type="NCBI Taxonomy" id="1173085"/>
    <lineage>
        <taxon>Bacteria</taxon>
        <taxon>Bacillati</taxon>
        <taxon>Bacillota</taxon>
        <taxon>Bacilli</taxon>
        <taxon>Bacillales</taxon>
        <taxon>Paenibacillaceae</taxon>
        <taxon>Paenibacillus</taxon>
    </lineage>
</organism>
<proteinExistence type="predicted"/>